<comment type="pathway">
    <text evidence="1 5">Carbohydrate metabolism; hexose metabolism.</text>
</comment>
<dbReference type="InterPro" id="IPR008183">
    <property type="entry name" value="Aldose_1/G6P_1-epimerase"/>
</dbReference>
<dbReference type="Proteomes" id="UP000738431">
    <property type="component" value="Chromosome"/>
</dbReference>
<gene>
    <name evidence="6" type="ORF">K1X11_020300</name>
</gene>
<reference evidence="6 7" key="2">
    <citation type="submission" date="2023-12" db="EMBL/GenBank/DDBJ databases">
        <title>Description of an unclassified Opitutus bacterium of Verrucomicrobiota.</title>
        <authorList>
            <person name="Zhang D.-F."/>
        </authorList>
    </citation>
    <scope>NUCLEOTIDE SEQUENCE [LARGE SCALE GENOMIC DNA]</scope>
    <source>
        <strain evidence="6 7">WL0086</strain>
    </source>
</reference>
<sequence length="369" mass="39303">MASTSHELNGAGNWASVARKPFGETKSGEATELFTLTNAKGMRVEITNYGGIIVRWTAPDREGKLADVVLGYDDLAAYEAGGAYFGAVVGRFGNRIAGGQFTLDDETYTLPTNNAPGGIPCHLHGGPEGFDRKVWAAEVAAEGESARLTLKLESPAGEAGFPGTLAVTVVYLLKPENTLEITYTATTDAATPVNLTQHTYFNLAGEGTIDGHILQMQGASRYLPVDAGQIPTGELAPVAGTPFDFLAPRPLGARIAEDHPQIKIGCGYDHCWVFDDADGTTHLAAKVMEPISGRVLEVLTTEPGMQVYTGAFIKPGDQGKDGAIYDARSGFCLETQHFPDSPNQPTFPSTILRPGETYRSVTAFRFGTI</sequence>
<evidence type="ECO:0000256" key="3">
    <source>
        <dbReference type="ARBA" id="ARBA00023235"/>
    </source>
</evidence>
<name>A0ABZ1C685_9BACT</name>
<comment type="catalytic activity">
    <reaction evidence="5">
        <text>alpha-D-glucose = beta-D-glucose</text>
        <dbReference type="Rhea" id="RHEA:10264"/>
        <dbReference type="ChEBI" id="CHEBI:15903"/>
        <dbReference type="ChEBI" id="CHEBI:17925"/>
        <dbReference type="EC" id="5.1.3.3"/>
    </reaction>
</comment>
<evidence type="ECO:0000256" key="4">
    <source>
        <dbReference type="ARBA" id="ARBA00023277"/>
    </source>
</evidence>
<protein>
    <recommendedName>
        <fullName evidence="5">Aldose 1-epimerase</fullName>
        <ecNumber evidence="5">5.1.3.3</ecNumber>
    </recommendedName>
</protein>
<dbReference type="InterPro" id="IPR014718">
    <property type="entry name" value="GH-type_carb-bd"/>
</dbReference>
<dbReference type="SUPFAM" id="SSF74650">
    <property type="entry name" value="Galactose mutarotase-like"/>
    <property type="match status" value="1"/>
</dbReference>
<dbReference type="CDD" id="cd09019">
    <property type="entry name" value="galactose_mutarotase_like"/>
    <property type="match status" value="1"/>
</dbReference>
<proteinExistence type="inferred from homology"/>
<comment type="similarity">
    <text evidence="2 5">Belongs to the aldose epimerase family.</text>
</comment>
<reference evidence="6 7" key="1">
    <citation type="submission" date="2021-08" db="EMBL/GenBank/DDBJ databases">
        <authorList>
            <person name="Zhang D."/>
            <person name="Zhang A."/>
            <person name="Wang L."/>
        </authorList>
    </citation>
    <scope>NUCLEOTIDE SEQUENCE [LARGE SCALE GENOMIC DNA]</scope>
    <source>
        <strain evidence="6 7">WL0086</strain>
    </source>
</reference>
<keyword evidence="7" id="KW-1185">Reference proteome</keyword>
<accession>A0ABZ1C685</accession>
<dbReference type="InterPro" id="IPR015443">
    <property type="entry name" value="Aldose_1-epimerase"/>
</dbReference>
<dbReference type="PANTHER" id="PTHR10091">
    <property type="entry name" value="ALDOSE-1-EPIMERASE"/>
    <property type="match status" value="1"/>
</dbReference>
<dbReference type="EC" id="5.1.3.3" evidence="5"/>
<dbReference type="RefSeq" id="WP_221029426.1">
    <property type="nucleotide sequence ID" value="NZ_CP139781.1"/>
</dbReference>
<dbReference type="NCBIfam" id="NF008277">
    <property type="entry name" value="PRK11055.1"/>
    <property type="match status" value="1"/>
</dbReference>
<dbReference type="InterPro" id="IPR047215">
    <property type="entry name" value="Galactose_mutarotase-like"/>
</dbReference>
<keyword evidence="3 5" id="KW-0413">Isomerase</keyword>
<evidence type="ECO:0000256" key="2">
    <source>
        <dbReference type="ARBA" id="ARBA00006206"/>
    </source>
</evidence>
<keyword evidence="4 5" id="KW-0119">Carbohydrate metabolism</keyword>
<dbReference type="InterPro" id="IPR011013">
    <property type="entry name" value="Gal_mutarotase_sf_dom"/>
</dbReference>
<dbReference type="GO" id="GO:0016853">
    <property type="term" value="F:isomerase activity"/>
    <property type="evidence" value="ECO:0007669"/>
    <property type="project" value="UniProtKB-KW"/>
</dbReference>
<evidence type="ECO:0000313" key="7">
    <source>
        <dbReference type="Proteomes" id="UP000738431"/>
    </source>
</evidence>
<dbReference type="PANTHER" id="PTHR10091:SF0">
    <property type="entry name" value="GALACTOSE MUTAROTASE"/>
    <property type="match status" value="1"/>
</dbReference>
<organism evidence="6 7">
    <name type="scientific">Actomonas aquatica</name>
    <dbReference type="NCBI Taxonomy" id="2866162"/>
    <lineage>
        <taxon>Bacteria</taxon>
        <taxon>Pseudomonadati</taxon>
        <taxon>Verrucomicrobiota</taxon>
        <taxon>Opitutia</taxon>
        <taxon>Opitutales</taxon>
        <taxon>Opitutaceae</taxon>
        <taxon>Actomonas</taxon>
    </lineage>
</organism>
<dbReference type="Gene3D" id="2.70.98.10">
    <property type="match status" value="1"/>
</dbReference>
<evidence type="ECO:0000313" key="6">
    <source>
        <dbReference type="EMBL" id="WRQ87160.1"/>
    </source>
</evidence>
<evidence type="ECO:0000256" key="5">
    <source>
        <dbReference type="PIRNR" id="PIRNR005096"/>
    </source>
</evidence>
<dbReference type="Pfam" id="PF01263">
    <property type="entry name" value="Aldose_epim"/>
    <property type="match status" value="1"/>
</dbReference>
<evidence type="ECO:0000256" key="1">
    <source>
        <dbReference type="ARBA" id="ARBA00005028"/>
    </source>
</evidence>
<dbReference type="PIRSF" id="PIRSF005096">
    <property type="entry name" value="GALM"/>
    <property type="match status" value="1"/>
</dbReference>
<dbReference type="EMBL" id="CP139781">
    <property type="protein sequence ID" value="WRQ87160.1"/>
    <property type="molecule type" value="Genomic_DNA"/>
</dbReference>